<sequence length="303" mass="34161">MITRSMARKITKDGSSDPKSPPSNASQNLAKVVLSSDNGDRGNKFVFSENNRRSGNSHKTFSNQRLFNFGINHDHHRRCNAPPPSLAQFDREQHVIIPPPDDNQPLPIHVTQNFDPSAADGAYFDLDFHRYNPIVPPLFVSKQQNDDHHRRCNTPPPSSLAQFDHEQHNIIPALPPGYATLSSAAVNEYLIDVKKGIFRTPQHYQLWDMEYQQRNAQLAAGFVQTPPQSNLMDFGDFPVGLQTETKAIENLAENDILEGRVFHAQREIPGFNDFEVRVALGEYYCTYDMACFVHDAYGGCGHS</sequence>
<accession>A0AC34G2B1</accession>
<organism evidence="1 2">
    <name type="scientific">Panagrolaimus sp. ES5</name>
    <dbReference type="NCBI Taxonomy" id="591445"/>
    <lineage>
        <taxon>Eukaryota</taxon>
        <taxon>Metazoa</taxon>
        <taxon>Ecdysozoa</taxon>
        <taxon>Nematoda</taxon>
        <taxon>Chromadorea</taxon>
        <taxon>Rhabditida</taxon>
        <taxon>Tylenchina</taxon>
        <taxon>Panagrolaimomorpha</taxon>
        <taxon>Panagrolaimoidea</taxon>
        <taxon>Panagrolaimidae</taxon>
        <taxon>Panagrolaimus</taxon>
    </lineage>
</organism>
<reference evidence="2" key="1">
    <citation type="submission" date="2022-11" db="UniProtKB">
        <authorList>
            <consortium name="WormBaseParasite"/>
        </authorList>
    </citation>
    <scope>IDENTIFICATION</scope>
</reference>
<dbReference type="WBParaSite" id="ES5_v2.g23853.t1">
    <property type="protein sequence ID" value="ES5_v2.g23853.t1"/>
    <property type="gene ID" value="ES5_v2.g23853"/>
</dbReference>
<dbReference type="Proteomes" id="UP000887579">
    <property type="component" value="Unplaced"/>
</dbReference>
<protein>
    <submittedName>
        <fullName evidence="2">Uncharacterized protein</fullName>
    </submittedName>
</protein>
<proteinExistence type="predicted"/>
<evidence type="ECO:0000313" key="1">
    <source>
        <dbReference type="Proteomes" id="UP000887579"/>
    </source>
</evidence>
<evidence type="ECO:0000313" key="2">
    <source>
        <dbReference type="WBParaSite" id="ES5_v2.g23853.t1"/>
    </source>
</evidence>
<name>A0AC34G2B1_9BILA</name>